<dbReference type="PANTHER" id="PTHR12526">
    <property type="entry name" value="GLYCOSYLTRANSFERASE"/>
    <property type="match status" value="1"/>
</dbReference>
<dbReference type="AlphaFoldDB" id="A0A098YSK4"/>
<dbReference type="EMBL" id="JRPQ01000072">
    <property type="protein sequence ID" value="KGI22384.1"/>
    <property type="molecule type" value="Genomic_DNA"/>
</dbReference>
<dbReference type="Pfam" id="PF00534">
    <property type="entry name" value="Glycos_transf_1"/>
    <property type="match status" value="1"/>
</dbReference>
<evidence type="ECO:0000259" key="2">
    <source>
        <dbReference type="Pfam" id="PF13439"/>
    </source>
</evidence>
<evidence type="ECO:0000313" key="3">
    <source>
        <dbReference type="EMBL" id="KGI22384.1"/>
    </source>
</evidence>
<sequence length="359" mass="40500">MKIFIITHNLCKGGAERVAANLGNGFVANGHEVYVITDTSLPMAFHLDNRVHILPLISEYKNKPQKWLRVIKNVRCYAKRFSPDVIIGFMHVCSAVGRLAVVGLNIPVILTIHHALRSRACHISWSTRVLDRLMPYFYTHTTILTKADYMILSKYHSSISVMPNPLSYSSQLKIPMKQNQIFAAGRIDDWYFKGFDVLIKSWGQIAHQHPQWQLCIAGTGNEQSFNYLKALISQNHVEESVHLLGFRSDMLNLYKESAIFVLSSRSEGLPMVLLEAMSQGCAPVATANLGRTREILPDDSYGLVCEPNDVAALSTAIDYMITHSSYRSAVQAKALLRSRMYSLENVVALWEKIFDNVVR</sequence>
<feature type="domain" description="Glycosyl transferase family 1" evidence="1">
    <location>
        <begin position="170"/>
        <end position="331"/>
    </location>
</feature>
<comment type="caution">
    <text evidence="3">The sequence shown here is derived from an EMBL/GenBank/DDBJ whole genome shotgun (WGS) entry which is preliminary data.</text>
</comment>
<evidence type="ECO:0000259" key="1">
    <source>
        <dbReference type="Pfam" id="PF00534"/>
    </source>
</evidence>
<dbReference type="GO" id="GO:0016757">
    <property type="term" value="F:glycosyltransferase activity"/>
    <property type="evidence" value="ECO:0007669"/>
    <property type="project" value="InterPro"/>
</dbReference>
<dbReference type="InterPro" id="IPR001296">
    <property type="entry name" value="Glyco_trans_1"/>
</dbReference>
<dbReference type="InterPro" id="IPR028098">
    <property type="entry name" value="Glyco_trans_4-like_N"/>
</dbReference>
<dbReference type="Gene3D" id="3.40.50.2000">
    <property type="entry name" value="Glycogen Phosphorylase B"/>
    <property type="match status" value="2"/>
</dbReference>
<dbReference type="SUPFAM" id="SSF53756">
    <property type="entry name" value="UDP-Glycosyltransferase/glycogen phosphorylase"/>
    <property type="match status" value="1"/>
</dbReference>
<accession>A0A098YSK4</accession>
<protein>
    <recommendedName>
        <fullName evidence="5">Glycosyl transferase family 1</fullName>
    </recommendedName>
</protein>
<gene>
    <name evidence="3" type="ORF">HMPREF9304_04920</name>
</gene>
<proteinExistence type="predicted"/>
<evidence type="ECO:0000313" key="4">
    <source>
        <dbReference type="Proteomes" id="UP000029723"/>
    </source>
</evidence>
<feature type="domain" description="Glycosyltransferase subfamily 4-like N-terminal" evidence="2">
    <location>
        <begin position="13"/>
        <end position="137"/>
    </location>
</feature>
<dbReference type="OrthoDB" id="9811239at2"/>
<dbReference type="PANTHER" id="PTHR12526:SF630">
    <property type="entry name" value="GLYCOSYLTRANSFERASE"/>
    <property type="match status" value="1"/>
</dbReference>
<dbReference type="Proteomes" id="UP000029723">
    <property type="component" value="Unassembled WGS sequence"/>
</dbReference>
<dbReference type="Pfam" id="PF13439">
    <property type="entry name" value="Glyco_transf_4"/>
    <property type="match status" value="1"/>
</dbReference>
<dbReference type="RefSeq" id="WP_036926887.1">
    <property type="nucleotide sequence ID" value="NZ_JRPQ01000072.1"/>
</dbReference>
<reference evidence="3 4" key="1">
    <citation type="submission" date="2014-07" db="EMBL/GenBank/DDBJ databases">
        <authorList>
            <person name="McCorrison J."/>
            <person name="Sanka R."/>
            <person name="Torralba M."/>
            <person name="Gillis M."/>
            <person name="Haft D.H."/>
            <person name="Methe B."/>
            <person name="Sutton G."/>
            <person name="Nelson K.E."/>
        </authorList>
    </citation>
    <scope>NUCLEOTIDE SEQUENCE [LARGE SCALE GENOMIC DNA]</scope>
    <source>
        <strain evidence="3 4">S9-PR14</strain>
    </source>
</reference>
<evidence type="ECO:0008006" key="5">
    <source>
        <dbReference type="Google" id="ProtNLM"/>
    </source>
</evidence>
<name>A0A098YSK4_9BACT</name>
<organism evidence="3 4">
    <name type="scientific">Hoylesella timonensis S9-PR14</name>
    <dbReference type="NCBI Taxonomy" id="1401062"/>
    <lineage>
        <taxon>Bacteria</taxon>
        <taxon>Pseudomonadati</taxon>
        <taxon>Bacteroidota</taxon>
        <taxon>Bacteroidia</taxon>
        <taxon>Bacteroidales</taxon>
        <taxon>Prevotellaceae</taxon>
        <taxon>Hoylesella</taxon>
    </lineage>
</organism>